<proteinExistence type="predicted"/>
<feature type="domain" description="PAN-3" evidence="1">
    <location>
        <begin position="1"/>
        <end position="121"/>
    </location>
</feature>
<dbReference type="EMBL" id="GL380270">
    <property type="protein sequence ID" value="EGT51664.1"/>
    <property type="molecule type" value="Genomic_DNA"/>
</dbReference>
<dbReference type="InParanoid" id="G0PDA9"/>
<sequence length="311" mass="34412">MIVVYGKPNSVQNADVSTDIGWTACLKLCYESTPCILAWQHGTSCFRFNYTASGPVTQETNGSVVAFKVNNPSKTCPTGKNPPTFNNKNATGSLYITDLNADNKATWVKYEIYLVGNTWNFAYSYNKSCSDGFGSVIRSDGSIACFRQWKTNDAEGFTYDLALSLCQNESASLAGINYKEDLNHITSKEFLELKKKRKFVLAKIQELRYQVPSSDTYARVDGIRTFACELDPNNSACRGVGGFTWTDTTVKNMTNYNWITNSSAQELPDDDCIVLVANGSQAIKADVRSCVNDSPLQAYIVFCVKPAWTGE</sequence>
<dbReference type="SMART" id="SM00605">
    <property type="entry name" value="CW"/>
    <property type="match status" value="1"/>
</dbReference>
<dbReference type="HOGENOM" id="CLU_045736_1_0_1"/>
<keyword evidence="3" id="KW-1185">Reference proteome</keyword>
<dbReference type="PANTHER" id="PTHR47629:SF1">
    <property type="entry name" value="C-TYPE LECTIN DOMAIN-CONTAINING PROTEIN-RELATED"/>
    <property type="match status" value="1"/>
</dbReference>
<accession>G0PDA9</accession>
<dbReference type="PANTHER" id="PTHR47629">
    <property type="entry name" value="C-TYPE LECTIN-RELATED"/>
    <property type="match status" value="1"/>
</dbReference>
<reference evidence="3" key="1">
    <citation type="submission" date="2011-07" db="EMBL/GenBank/DDBJ databases">
        <authorList>
            <consortium name="Caenorhabditis brenneri Sequencing and Analysis Consortium"/>
            <person name="Wilson R.K."/>
        </authorList>
    </citation>
    <scope>NUCLEOTIDE SEQUENCE [LARGE SCALE GENOMIC DNA]</scope>
    <source>
        <strain evidence="3">PB2801</strain>
    </source>
</reference>
<evidence type="ECO:0000313" key="3">
    <source>
        <dbReference type="Proteomes" id="UP000008068"/>
    </source>
</evidence>
<dbReference type="OMA" id="MIVVYGK"/>
<dbReference type="OrthoDB" id="5827741at2759"/>
<organism evidence="3">
    <name type="scientific">Caenorhabditis brenneri</name>
    <name type="common">Nematode worm</name>
    <dbReference type="NCBI Taxonomy" id="135651"/>
    <lineage>
        <taxon>Eukaryota</taxon>
        <taxon>Metazoa</taxon>
        <taxon>Ecdysozoa</taxon>
        <taxon>Nematoda</taxon>
        <taxon>Chromadorea</taxon>
        <taxon>Rhabditida</taxon>
        <taxon>Rhabditina</taxon>
        <taxon>Rhabditomorpha</taxon>
        <taxon>Rhabditoidea</taxon>
        <taxon>Rhabditidae</taxon>
        <taxon>Peloderinae</taxon>
        <taxon>Caenorhabditis</taxon>
    </lineage>
</organism>
<dbReference type="AlphaFoldDB" id="G0PDA9"/>
<name>G0PDA9_CAEBE</name>
<dbReference type="InterPro" id="IPR006583">
    <property type="entry name" value="PAN-3_domain"/>
</dbReference>
<gene>
    <name evidence="2" type="ORF">CAEBREN_15153</name>
</gene>
<dbReference type="Pfam" id="PF08277">
    <property type="entry name" value="PAN_3"/>
    <property type="match status" value="1"/>
</dbReference>
<protein>
    <recommendedName>
        <fullName evidence="1">PAN-3 domain-containing protein</fullName>
    </recommendedName>
</protein>
<dbReference type="Proteomes" id="UP000008068">
    <property type="component" value="Unassembled WGS sequence"/>
</dbReference>
<dbReference type="eggNOG" id="ENOG502TH6W">
    <property type="taxonomic scope" value="Eukaryota"/>
</dbReference>
<evidence type="ECO:0000259" key="1">
    <source>
        <dbReference type="SMART" id="SM00605"/>
    </source>
</evidence>
<evidence type="ECO:0000313" key="2">
    <source>
        <dbReference type="EMBL" id="EGT51664.1"/>
    </source>
</evidence>